<keyword evidence="3" id="KW-1185">Reference proteome</keyword>
<feature type="region of interest" description="Disordered" evidence="1">
    <location>
        <begin position="704"/>
        <end position="768"/>
    </location>
</feature>
<protein>
    <recommendedName>
        <fullName evidence="4">Splicing factor 3B subunit 1-like</fullName>
    </recommendedName>
</protein>
<dbReference type="Proteomes" id="UP000250235">
    <property type="component" value="Unassembled WGS sequence"/>
</dbReference>
<dbReference type="AlphaFoldDB" id="A0A2Z7CS63"/>
<evidence type="ECO:0000313" key="2">
    <source>
        <dbReference type="EMBL" id="KZV49225.1"/>
    </source>
</evidence>
<organism evidence="2 3">
    <name type="scientific">Dorcoceras hygrometricum</name>
    <dbReference type="NCBI Taxonomy" id="472368"/>
    <lineage>
        <taxon>Eukaryota</taxon>
        <taxon>Viridiplantae</taxon>
        <taxon>Streptophyta</taxon>
        <taxon>Embryophyta</taxon>
        <taxon>Tracheophyta</taxon>
        <taxon>Spermatophyta</taxon>
        <taxon>Magnoliopsida</taxon>
        <taxon>eudicotyledons</taxon>
        <taxon>Gunneridae</taxon>
        <taxon>Pentapetalae</taxon>
        <taxon>asterids</taxon>
        <taxon>lamiids</taxon>
        <taxon>Lamiales</taxon>
        <taxon>Gesneriaceae</taxon>
        <taxon>Didymocarpoideae</taxon>
        <taxon>Trichosporeae</taxon>
        <taxon>Loxocarpinae</taxon>
        <taxon>Dorcoceras</taxon>
    </lineage>
</organism>
<proteinExistence type="predicted"/>
<dbReference type="OrthoDB" id="660555at2759"/>
<reference evidence="2 3" key="1">
    <citation type="journal article" date="2015" name="Proc. Natl. Acad. Sci. U.S.A.">
        <title>The resurrection genome of Boea hygrometrica: A blueprint for survival of dehydration.</title>
        <authorList>
            <person name="Xiao L."/>
            <person name="Yang G."/>
            <person name="Zhang L."/>
            <person name="Yang X."/>
            <person name="Zhao S."/>
            <person name="Ji Z."/>
            <person name="Zhou Q."/>
            <person name="Hu M."/>
            <person name="Wang Y."/>
            <person name="Chen M."/>
            <person name="Xu Y."/>
            <person name="Jin H."/>
            <person name="Xiao X."/>
            <person name="Hu G."/>
            <person name="Bao F."/>
            <person name="Hu Y."/>
            <person name="Wan P."/>
            <person name="Li L."/>
            <person name="Deng X."/>
            <person name="Kuang T."/>
            <person name="Xiang C."/>
            <person name="Zhu J.K."/>
            <person name="Oliver M.J."/>
            <person name="He Y."/>
        </authorList>
    </citation>
    <scope>NUCLEOTIDE SEQUENCE [LARGE SCALE GENOMIC DNA]</scope>
    <source>
        <strain evidence="3">cv. XS01</strain>
    </source>
</reference>
<sequence length="768" mass="85730">MAYSLISNTNQVYFSSFLGMDNEGMVAMFEAIISSGLNGFLGCLSAIYDADLVEFFQNASIGNGQLSTSCKKRETKIEFRLLNDILAKSVTVKVGSFDAVTHERFLMMSAINGGVQINWGRLLFNIFKDMVTPGSRQAKGYSVQICTLLKNVPDLELGDSKEFPPLKILTAKTVSRYIAINNKIAVEDVEDEPRVKKTPMKKAVSRKRPATAVVEPAVKRKRTLVGKAADVAKDSVLVTVAQEAVPLQIVAPIFDVPPAPKRKSPKNTSAETAKLLELEITGVDEIEKIVEQQDNELTADDVDTIIEKILQTPLRWKTMQETEKNQGTKISDVVQTTDEESMSLDELLATISHGSVLPSTVGEITKIQFGRGITIRGVNEGDWYKASLPKILAADKGKAPLNERDPIKGHPAPTLKSDEDIYAKEEQVLIWAETDSIRVALQRRMYILIKYRELLLRRFLEARRSNFIFGQSFSAIDLKVLDMLSSLHMFVLEELKTQMWEHGLQWQLTCCSRLFEVNGSWVIEECGDYWKPIPRKIVCSEILPQLSYVDTLPPVSDFHKLFRKRWADVCIDDVPFSLTGVLHPVRTVNFCRDIVVQSSVVDIFEKLPTGFCSIFKQDRDTNYFVSYLEPYVTQSVLQNSYSGSNELTVYYSPSPRSKEFISSEHPDLCTSDSVDHTAQEPLVQGDPDLIADTVEPLVQVAPDSIPTDTAFDQDGGKRSSSHLQPPPDDKDRGSGGSRGDRSGSSRKRHFSSGGGPQRRSAEYWFGGK</sequence>
<evidence type="ECO:0000313" key="3">
    <source>
        <dbReference type="Proteomes" id="UP000250235"/>
    </source>
</evidence>
<evidence type="ECO:0000256" key="1">
    <source>
        <dbReference type="SAM" id="MobiDB-lite"/>
    </source>
</evidence>
<evidence type="ECO:0008006" key="4">
    <source>
        <dbReference type="Google" id="ProtNLM"/>
    </source>
</evidence>
<feature type="compositionally biased region" description="Basic and acidic residues" evidence="1">
    <location>
        <begin position="727"/>
        <end position="743"/>
    </location>
</feature>
<accession>A0A2Z7CS63</accession>
<name>A0A2Z7CS63_9LAMI</name>
<gene>
    <name evidence="2" type="ORF">F511_40927</name>
</gene>
<dbReference type="EMBL" id="KQ993153">
    <property type="protein sequence ID" value="KZV49225.1"/>
    <property type="molecule type" value="Genomic_DNA"/>
</dbReference>